<dbReference type="EMBL" id="FUWG01000020">
    <property type="protein sequence ID" value="SJZ74715.1"/>
    <property type="molecule type" value="Genomic_DNA"/>
</dbReference>
<dbReference type="STRING" id="261392.SAMN02745149_02192"/>
<name>A0A1T4N6I0_TREPO</name>
<dbReference type="AlphaFoldDB" id="A0A1T4N6I0"/>
<keyword evidence="3" id="KW-1185">Reference proteome</keyword>
<feature type="transmembrane region" description="Helical" evidence="1">
    <location>
        <begin position="7"/>
        <end position="26"/>
    </location>
</feature>
<organism evidence="2 3">
    <name type="scientific">Treponema porcinum</name>
    <dbReference type="NCBI Taxonomy" id="261392"/>
    <lineage>
        <taxon>Bacteria</taxon>
        <taxon>Pseudomonadati</taxon>
        <taxon>Spirochaetota</taxon>
        <taxon>Spirochaetia</taxon>
        <taxon>Spirochaetales</taxon>
        <taxon>Treponemataceae</taxon>
        <taxon>Treponema</taxon>
    </lineage>
</organism>
<keyword evidence="1" id="KW-0472">Membrane</keyword>
<evidence type="ECO:0000313" key="3">
    <source>
        <dbReference type="Proteomes" id="UP000190423"/>
    </source>
</evidence>
<evidence type="ECO:0008006" key="4">
    <source>
        <dbReference type="Google" id="ProtNLM"/>
    </source>
</evidence>
<dbReference type="InterPro" id="IPR015943">
    <property type="entry name" value="WD40/YVTN_repeat-like_dom_sf"/>
</dbReference>
<dbReference type="Gene3D" id="2.130.10.10">
    <property type="entry name" value="YVTN repeat-like/Quinoprotein amine dehydrogenase"/>
    <property type="match status" value="1"/>
</dbReference>
<keyword evidence="1" id="KW-0812">Transmembrane</keyword>
<evidence type="ECO:0000313" key="2">
    <source>
        <dbReference type="EMBL" id="SJZ74715.1"/>
    </source>
</evidence>
<reference evidence="2 3" key="1">
    <citation type="submission" date="2017-02" db="EMBL/GenBank/DDBJ databases">
        <authorList>
            <person name="Peterson S.W."/>
        </authorList>
    </citation>
    <scope>NUCLEOTIDE SEQUENCE [LARGE SCALE GENOMIC DNA]</scope>
    <source>
        <strain evidence="2 3">ATCC BAA-908</strain>
    </source>
</reference>
<dbReference type="OrthoDB" id="358864at2"/>
<dbReference type="RefSeq" id="WP_078934070.1">
    <property type="nucleotide sequence ID" value="NZ_FUWG01000020.1"/>
</dbReference>
<dbReference type="SUPFAM" id="SSF50998">
    <property type="entry name" value="Quinoprotein alcohol dehydrogenase-like"/>
    <property type="match status" value="1"/>
</dbReference>
<evidence type="ECO:0000256" key="1">
    <source>
        <dbReference type="SAM" id="Phobius"/>
    </source>
</evidence>
<accession>A0A1T4N6I0</accession>
<dbReference type="GeneID" id="78317459"/>
<dbReference type="Proteomes" id="UP000190423">
    <property type="component" value="Unassembled WGS sequence"/>
</dbReference>
<sequence>MKTKKTSSFYITLALILCAVYIIFAIKPLGFEYQLTPGWKIDVTNPTISEPEENERLLHFKLGQSIGYFTEDGKVTNFISYPYKSSISKEYYTFYSANSSAASFYLPSGKKSGTINISGFPMIQDDRIYVFLPGGSSFVQCSEDGTKAWEYSGTVPITAFDSSEYGCIAGFADGSVCEFASDGTIIQRFSPGGSEFPVILGAAISSNASLVAVVCGQNKQRFVLAKNDGVNAKIIFHEFLDSSDPYQKLVRFYNNDGTVIYNSGNLLGFVETKTGKSAHLEIKGQALNVQESGDCIFILAKDGGTYTVYMVEKLATLIGTFSFEAKTAFIQTDGNKLYVGKDSTISQLVLSKK</sequence>
<dbReference type="InterPro" id="IPR011047">
    <property type="entry name" value="Quinoprotein_ADH-like_sf"/>
</dbReference>
<proteinExistence type="predicted"/>
<keyword evidence="1" id="KW-1133">Transmembrane helix</keyword>
<protein>
    <recommendedName>
        <fullName evidence="4">PQQ-like domain-containing protein</fullName>
    </recommendedName>
</protein>
<gene>
    <name evidence="2" type="ORF">SAMN02745149_02192</name>
</gene>